<evidence type="ECO:0000313" key="1">
    <source>
        <dbReference type="EMBL" id="MBX57847.1"/>
    </source>
</evidence>
<sequence>METRNFQTEINESFLGKTILARIGRSLRL</sequence>
<reference evidence="1" key="1">
    <citation type="submission" date="2018-02" db="EMBL/GenBank/DDBJ databases">
        <title>Rhizophora mucronata_Transcriptome.</title>
        <authorList>
            <person name="Meera S.P."/>
            <person name="Sreeshan A."/>
            <person name="Augustine A."/>
        </authorList>
    </citation>
    <scope>NUCLEOTIDE SEQUENCE</scope>
    <source>
        <tissue evidence="1">Leaf</tissue>
    </source>
</reference>
<dbReference type="EMBL" id="GGEC01077363">
    <property type="protein sequence ID" value="MBX57847.1"/>
    <property type="molecule type" value="Transcribed_RNA"/>
</dbReference>
<name>A0A2P2PSX1_RHIMU</name>
<accession>A0A2P2PSX1</accession>
<dbReference type="AlphaFoldDB" id="A0A2P2PSX1"/>
<proteinExistence type="predicted"/>
<organism evidence="1">
    <name type="scientific">Rhizophora mucronata</name>
    <name type="common">Asiatic mangrove</name>
    <dbReference type="NCBI Taxonomy" id="61149"/>
    <lineage>
        <taxon>Eukaryota</taxon>
        <taxon>Viridiplantae</taxon>
        <taxon>Streptophyta</taxon>
        <taxon>Embryophyta</taxon>
        <taxon>Tracheophyta</taxon>
        <taxon>Spermatophyta</taxon>
        <taxon>Magnoliopsida</taxon>
        <taxon>eudicotyledons</taxon>
        <taxon>Gunneridae</taxon>
        <taxon>Pentapetalae</taxon>
        <taxon>rosids</taxon>
        <taxon>fabids</taxon>
        <taxon>Malpighiales</taxon>
        <taxon>Rhizophoraceae</taxon>
        <taxon>Rhizophora</taxon>
    </lineage>
</organism>
<protein>
    <submittedName>
        <fullName evidence="1">Uncharacterized protein</fullName>
    </submittedName>
</protein>